<sequence>MNTPSAKRELQATTCQGQQHKFMKSNDNTIQILLADEHQLVLSAISSLIETFDDMTVIAEVGSAQQLLKDDDVYTDVDVALIDATLLSMKGVASLSRLRKRCPKARVVILSSYSSDSFIRRLFEEGAHGFLHKNADVDTLELAIKKASMGECFVFTSMEPEQFVEAASVVGTSAIPDNPLTSRQCEVLELVAKGFRSKAIADQLNVSIKTVETHRADIMRRLGVRHTAGLVHEAIRFGLLVSPNETDEPE</sequence>
<dbReference type="InterPro" id="IPR016032">
    <property type="entry name" value="Sig_transdc_resp-reg_C-effctor"/>
</dbReference>
<dbReference type="RefSeq" id="WP_268901234.1">
    <property type="nucleotide sequence ID" value="NZ_JAKNQT010000001.1"/>
</dbReference>
<dbReference type="Proteomes" id="UP001321125">
    <property type="component" value="Unassembled WGS sequence"/>
</dbReference>
<name>A0ABT4IRS4_9GAMM</name>
<keyword evidence="2" id="KW-0238">DNA-binding</keyword>
<evidence type="ECO:0000256" key="2">
    <source>
        <dbReference type="ARBA" id="ARBA00023125"/>
    </source>
</evidence>
<feature type="modified residue" description="4-aspartylphosphate" evidence="3">
    <location>
        <position position="83"/>
    </location>
</feature>
<dbReference type="SMART" id="SM00421">
    <property type="entry name" value="HTH_LUXR"/>
    <property type="match status" value="1"/>
</dbReference>
<evidence type="ECO:0000313" key="6">
    <source>
        <dbReference type="EMBL" id="MCZ0926364.1"/>
    </source>
</evidence>
<keyword evidence="7" id="KW-1185">Reference proteome</keyword>
<comment type="caution">
    <text evidence="6">The sequence shown here is derived from an EMBL/GenBank/DDBJ whole genome shotgun (WGS) entry which is preliminary data.</text>
</comment>
<dbReference type="InterPro" id="IPR039420">
    <property type="entry name" value="WalR-like"/>
</dbReference>
<accession>A0ABT4IRS4</accession>
<dbReference type="PROSITE" id="PS50110">
    <property type="entry name" value="RESPONSE_REGULATORY"/>
    <property type="match status" value="1"/>
</dbReference>
<feature type="domain" description="HTH luxR-type" evidence="4">
    <location>
        <begin position="173"/>
        <end position="238"/>
    </location>
</feature>
<proteinExistence type="predicted"/>
<evidence type="ECO:0000259" key="4">
    <source>
        <dbReference type="PROSITE" id="PS50043"/>
    </source>
</evidence>
<dbReference type="InterPro" id="IPR001789">
    <property type="entry name" value="Sig_transdc_resp-reg_receiver"/>
</dbReference>
<evidence type="ECO:0000256" key="3">
    <source>
        <dbReference type="PROSITE-ProRule" id="PRU00169"/>
    </source>
</evidence>
<dbReference type="Pfam" id="PF00072">
    <property type="entry name" value="Response_reg"/>
    <property type="match status" value="1"/>
</dbReference>
<gene>
    <name evidence="6" type="ORF">L0635_04620</name>
</gene>
<dbReference type="Gene3D" id="3.40.50.2300">
    <property type="match status" value="1"/>
</dbReference>
<dbReference type="PANTHER" id="PTHR43214">
    <property type="entry name" value="TWO-COMPONENT RESPONSE REGULATOR"/>
    <property type="match status" value="1"/>
</dbReference>
<dbReference type="Pfam" id="PF00196">
    <property type="entry name" value="GerE"/>
    <property type="match status" value="1"/>
</dbReference>
<dbReference type="SUPFAM" id="SSF46894">
    <property type="entry name" value="C-terminal effector domain of the bipartite response regulators"/>
    <property type="match status" value="1"/>
</dbReference>
<dbReference type="InterPro" id="IPR000792">
    <property type="entry name" value="Tscrpt_reg_LuxR_C"/>
</dbReference>
<dbReference type="PANTHER" id="PTHR43214:SF43">
    <property type="entry name" value="TWO-COMPONENT RESPONSE REGULATOR"/>
    <property type="match status" value="1"/>
</dbReference>
<dbReference type="CDD" id="cd06170">
    <property type="entry name" value="LuxR_C_like"/>
    <property type="match status" value="1"/>
</dbReference>
<keyword evidence="1 3" id="KW-0597">Phosphoprotein</keyword>
<dbReference type="SUPFAM" id="SSF52172">
    <property type="entry name" value="CheY-like"/>
    <property type="match status" value="1"/>
</dbReference>
<evidence type="ECO:0000259" key="5">
    <source>
        <dbReference type="PROSITE" id="PS50110"/>
    </source>
</evidence>
<evidence type="ECO:0000313" key="7">
    <source>
        <dbReference type="Proteomes" id="UP001321125"/>
    </source>
</evidence>
<dbReference type="EMBL" id="JAKNQU010000002">
    <property type="protein sequence ID" value="MCZ0926364.1"/>
    <property type="molecule type" value="Genomic_DNA"/>
</dbReference>
<protein>
    <submittedName>
        <fullName evidence="6">Response regulator transcription factor</fullName>
    </submittedName>
</protein>
<dbReference type="PRINTS" id="PR00038">
    <property type="entry name" value="HTHLUXR"/>
</dbReference>
<dbReference type="InterPro" id="IPR058245">
    <property type="entry name" value="NreC/VraR/RcsB-like_REC"/>
</dbReference>
<dbReference type="SMART" id="SM00448">
    <property type="entry name" value="REC"/>
    <property type="match status" value="1"/>
</dbReference>
<reference evidence="6 7" key="1">
    <citation type="submission" date="2022-02" db="EMBL/GenBank/DDBJ databases">
        <title>Study of halophilic communities from a Mexican lake.</title>
        <authorList>
            <person name="Hernandez-Soto L.M."/>
            <person name="Martinez-Abarca F."/>
            <person name="Ramirez-Saad H.C."/>
            <person name="Aguirre-Garrido J.F."/>
        </authorList>
    </citation>
    <scope>NUCLEOTIDE SEQUENCE [LARGE SCALE GENOMIC DNA]</scope>
    <source>
        <strain evidence="6 7">Hjan13</strain>
    </source>
</reference>
<feature type="domain" description="Response regulatory" evidence="5">
    <location>
        <begin position="31"/>
        <end position="148"/>
    </location>
</feature>
<dbReference type="CDD" id="cd17535">
    <property type="entry name" value="REC_NarL-like"/>
    <property type="match status" value="1"/>
</dbReference>
<organism evidence="6 7">
    <name type="scientific">Vreelandella janggokensis</name>
    <dbReference type="NCBI Taxonomy" id="370767"/>
    <lineage>
        <taxon>Bacteria</taxon>
        <taxon>Pseudomonadati</taxon>
        <taxon>Pseudomonadota</taxon>
        <taxon>Gammaproteobacteria</taxon>
        <taxon>Oceanospirillales</taxon>
        <taxon>Halomonadaceae</taxon>
        <taxon>Vreelandella</taxon>
    </lineage>
</organism>
<dbReference type="InterPro" id="IPR011006">
    <property type="entry name" value="CheY-like_superfamily"/>
</dbReference>
<evidence type="ECO:0000256" key="1">
    <source>
        <dbReference type="ARBA" id="ARBA00022553"/>
    </source>
</evidence>
<dbReference type="PROSITE" id="PS50043">
    <property type="entry name" value="HTH_LUXR_2"/>
    <property type="match status" value="1"/>
</dbReference>